<keyword evidence="13 19" id="KW-0175">Coiled coil</keyword>
<keyword evidence="7" id="KW-0597">Phosphoprotein</keyword>
<keyword evidence="11" id="KW-0653">Protein transport</keyword>
<dbReference type="Pfam" id="PF03528">
    <property type="entry name" value="Rabaptin"/>
    <property type="match status" value="1"/>
</dbReference>
<dbReference type="Gene3D" id="1.20.5.730">
    <property type="entry name" value="Single helix bin"/>
    <property type="match status" value="1"/>
</dbReference>
<dbReference type="PANTHER" id="PTHR31179:SF5">
    <property type="entry name" value="RAB GTPASE-BINDING EFFECTOR PROTEIN 1"/>
    <property type="match status" value="1"/>
</dbReference>
<dbReference type="GO" id="GO:0055037">
    <property type="term" value="C:recycling endosome"/>
    <property type="evidence" value="ECO:0007669"/>
    <property type="project" value="UniProtKB-SubCell"/>
</dbReference>
<feature type="compositionally biased region" description="Basic and acidic residues" evidence="20">
    <location>
        <begin position="317"/>
        <end position="343"/>
    </location>
</feature>
<dbReference type="Pfam" id="PF09311">
    <property type="entry name" value="Rab5-bind"/>
    <property type="match status" value="1"/>
</dbReference>
<dbReference type="GO" id="GO:0015031">
    <property type="term" value="P:protein transport"/>
    <property type="evidence" value="ECO:0007669"/>
    <property type="project" value="UniProtKB-KW"/>
</dbReference>
<evidence type="ECO:0000256" key="18">
    <source>
        <dbReference type="ARBA" id="ARBA00081948"/>
    </source>
</evidence>
<dbReference type="InterPro" id="IPR003914">
    <property type="entry name" value="Rabaptin"/>
</dbReference>
<evidence type="ECO:0000256" key="17">
    <source>
        <dbReference type="ARBA" id="ARBA00077424"/>
    </source>
</evidence>
<dbReference type="InterPro" id="IPR015390">
    <property type="entry name" value="Rabaptin_Rab5-bd_dom"/>
</dbReference>
<evidence type="ECO:0000256" key="9">
    <source>
        <dbReference type="ARBA" id="ARBA00022703"/>
    </source>
</evidence>
<dbReference type="Gene3D" id="1.20.5.340">
    <property type="match status" value="1"/>
</dbReference>
<evidence type="ECO:0000256" key="7">
    <source>
        <dbReference type="ARBA" id="ARBA00022553"/>
    </source>
</evidence>
<dbReference type="PANTHER" id="PTHR31179">
    <property type="entry name" value="RAB GTPASE-BINDING EFFECTOR PROTEIN"/>
    <property type="match status" value="1"/>
</dbReference>
<accession>A0A6I9Y8G0</accession>
<dbReference type="GO" id="GO:0006897">
    <property type="term" value="P:endocytosis"/>
    <property type="evidence" value="ECO:0007669"/>
    <property type="project" value="UniProtKB-KW"/>
</dbReference>
<evidence type="ECO:0000313" key="23">
    <source>
        <dbReference type="Proteomes" id="UP000504617"/>
    </source>
</evidence>
<evidence type="ECO:0000256" key="5">
    <source>
        <dbReference type="ARBA" id="ARBA00022448"/>
    </source>
</evidence>
<feature type="region of interest" description="Disordered" evidence="20">
    <location>
        <begin position="317"/>
        <end position="349"/>
    </location>
</feature>
<dbReference type="SUPFAM" id="SSF103652">
    <property type="entry name" value="G protein-binding domain"/>
    <property type="match status" value="2"/>
</dbReference>
<evidence type="ECO:0000256" key="11">
    <source>
        <dbReference type="ARBA" id="ARBA00022927"/>
    </source>
</evidence>
<proteinExistence type="inferred from homology"/>
<evidence type="ECO:0000256" key="16">
    <source>
        <dbReference type="ARBA" id="ARBA00069951"/>
    </source>
</evidence>
<keyword evidence="10" id="KW-0967">Endosome</keyword>
<evidence type="ECO:0000256" key="10">
    <source>
        <dbReference type="ARBA" id="ARBA00022753"/>
    </source>
</evidence>
<dbReference type="GO" id="GO:0006915">
    <property type="term" value="P:apoptotic process"/>
    <property type="evidence" value="ECO:0007669"/>
    <property type="project" value="UniProtKB-KW"/>
</dbReference>
<dbReference type="OrthoDB" id="79940at2759"/>
<dbReference type="GeneID" id="106544958"/>
<dbReference type="PRINTS" id="PR01432">
    <property type="entry name" value="RABAPTIN"/>
</dbReference>
<evidence type="ECO:0000256" key="2">
    <source>
        <dbReference type="ARBA" id="ARBA00004412"/>
    </source>
</evidence>
<dbReference type="GO" id="GO:0008083">
    <property type="term" value="F:growth factor activity"/>
    <property type="evidence" value="ECO:0007669"/>
    <property type="project" value="InterPro"/>
</dbReference>
<keyword evidence="14" id="KW-0968">Cytoplasmic vesicle</keyword>
<evidence type="ECO:0000256" key="19">
    <source>
        <dbReference type="SAM" id="Coils"/>
    </source>
</evidence>
<comment type="subcellular location">
    <subcellularLocation>
        <location evidence="3">Cytoplasmic vesicle</location>
    </subcellularLocation>
    <subcellularLocation>
        <location evidence="2">Early endosome</location>
    </subcellularLocation>
    <subcellularLocation>
        <location evidence="1">Recycling endosome</location>
    </subcellularLocation>
</comment>
<feature type="coiled-coil region" evidence="19">
    <location>
        <begin position="549"/>
        <end position="654"/>
    </location>
</feature>
<gene>
    <name evidence="24" type="primary">RABEP1</name>
</gene>
<evidence type="ECO:0000313" key="24">
    <source>
        <dbReference type="RefSeq" id="XP_013916860.1"/>
    </source>
</evidence>
<keyword evidence="9" id="KW-0053">Apoptosis</keyword>
<dbReference type="GO" id="GO:0006893">
    <property type="term" value="P:Golgi to plasma membrane transport"/>
    <property type="evidence" value="ECO:0007669"/>
    <property type="project" value="TreeGrafter"/>
</dbReference>
<protein>
    <recommendedName>
        <fullName evidence="16">Rab GTPase-binding effector protein 1</fullName>
    </recommendedName>
    <alternativeName>
        <fullName evidence="18">Rabaptin-5</fullName>
    </alternativeName>
    <alternativeName>
        <fullName evidence="17">Rabaptin-5alpha</fullName>
    </alternativeName>
</protein>
<feature type="coiled-coil region" evidence="19">
    <location>
        <begin position="20"/>
        <end position="288"/>
    </location>
</feature>
<keyword evidence="12" id="KW-0007">Acetylation</keyword>
<evidence type="ECO:0000256" key="8">
    <source>
        <dbReference type="ARBA" id="ARBA00022583"/>
    </source>
</evidence>
<evidence type="ECO:0000256" key="20">
    <source>
        <dbReference type="SAM" id="MobiDB-lite"/>
    </source>
</evidence>
<organism evidence="23 24">
    <name type="scientific">Thamnophis sirtalis</name>
    <dbReference type="NCBI Taxonomy" id="35019"/>
    <lineage>
        <taxon>Eukaryota</taxon>
        <taxon>Metazoa</taxon>
        <taxon>Chordata</taxon>
        <taxon>Craniata</taxon>
        <taxon>Vertebrata</taxon>
        <taxon>Euteleostomi</taxon>
        <taxon>Lepidosauria</taxon>
        <taxon>Squamata</taxon>
        <taxon>Bifurcata</taxon>
        <taxon>Unidentata</taxon>
        <taxon>Episquamata</taxon>
        <taxon>Toxicofera</taxon>
        <taxon>Serpentes</taxon>
        <taxon>Colubroidea</taxon>
        <taxon>Colubridae</taxon>
        <taxon>Natricinae</taxon>
        <taxon>Thamnophis</taxon>
    </lineage>
</organism>
<feature type="domain" description="Rabaptin coiled-coil" evidence="21">
    <location>
        <begin position="12"/>
        <end position="494"/>
    </location>
</feature>
<evidence type="ECO:0000259" key="21">
    <source>
        <dbReference type="Pfam" id="PF03528"/>
    </source>
</evidence>
<evidence type="ECO:0000256" key="3">
    <source>
        <dbReference type="ARBA" id="ARBA00004541"/>
    </source>
</evidence>
<keyword evidence="8" id="KW-0254">Endocytosis</keyword>
<sequence>MAQPGETPASEPTAALLQRVAELEKVNAEFLRTKQNLEQEFNQKRAKFKELYLAKEEDLKRQNAELQTAHDDLEKLQNQLMEAQAEMENIKAIATVSENTKQEAIDDIKKQWQEEVASLQAIMKETVREYEGQFHHRLEQERSQWNQYRENVEREIAELRRRLLEGQEEENLENEMKKAQEDAEKLRSVVMPMEKEIATLKNKLTEAEERIKELEASEVKELNHYLEAEKSCRTDLEMYVAVLNTQKSVLQEDAEKLRKELHEVCHLLEQERQQHNQLKHTWQKANDQFLESQRLLMREMQWMEMVLTSEQLRQVEELKKKDQEDEEQRRLHKRKEEKEKGTDDESNVTCSTIHEEALPPFPGEEVHLNSTHGSAHSLDTDALLSSGESLKSDNDMFKEGLRRAQSTDSLGTSGSLQAKSLGYNNKAKSAGNLDESDFGPLVGADSISENFETASLGSLQMPGGFMLTKDQEKAITAMTPEQEETASLLSSITQSVENAYVSPSGYRLVSETEWNLLQKEVQNAGNKLGRRCDMCSNYEKQLQGIQIQEAETRDQVKKLQVMLRQANDQLEKTIREKQELEECMKQSSEDSVSQISSLTARTQESEALLNELQQAFSQAKRNVQDQMAVLMQSRELVSEELARLQKDNESLQGKHCLHVSLQQAEDFILPETGEGLRELVLKYREDIISVRTAADHLEEKLKAEILFLKEQIQAEQCLKENIEETLQLEIENCKEEIAAASSLKTELEQIRVNKEQLESNLKEKIQQLENFEERENDLEEQLKKEVATKANLEHMMFEEKNKAQRLQTELDVSEQVQRDFVKLSQTLQVQLERIRQADSLERIRAILNDTKLTDINQLPET</sequence>
<evidence type="ECO:0000256" key="14">
    <source>
        <dbReference type="ARBA" id="ARBA00023329"/>
    </source>
</evidence>
<dbReference type="GO" id="GO:0005096">
    <property type="term" value="F:GTPase activator activity"/>
    <property type="evidence" value="ECO:0007669"/>
    <property type="project" value="InterPro"/>
</dbReference>
<dbReference type="InterPro" id="IPR018514">
    <property type="entry name" value="Rabaptin_CC"/>
</dbReference>
<dbReference type="GO" id="GO:0030139">
    <property type="term" value="C:endocytic vesicle"/>
    <property type="evidence" value="ECO:0007669"/>
    <property type="project" value="TreeGrafter"/>
</dbReference>
<keyword evidence="5" id="KW-0813">Transport</keyword>
<reference evidence="24" key="1">
    <citation type="submission" date="2025-08" db="UniProtKB">
        <authorList>
            <consortium name="RefSeq"/>
        </authorList>
    </citation>
    <scope>IDENTIFICATION</scope>
</reference>
<dbReference type="RefSeq" id="XP_013916860.1">
    <property type="nucleotide sequence ID" value="XM_014061385.1"/>
</dbReference>
<evidence type="ECO:0000256" key="13">
    <source>
        <dbReference type="ARBA" id="ARBA00023054"/>
    </source>
</evidence>
<name>A0A6I9Y8G0_9SAUR</name>
<dbReference type="FunFam" id="1.20.5.340:FF:000022">
    <property type="entry name" value="Rabaptin, RAB GTPase-binding effector protein 1"/>
    <property type="match status" value="1"/>
</dbReference>
<evidence type="ECO:0000256" key="6">
    <source>
        <dbReference type="ARBA" id="ARBA00022490"/>
    </source>
</evidence>
<evidence type="ECO:0000256" key="1">
    <source>
        <dbReference type="ARBA" id="ARBA00004172"/>
    </source>
</evidence>
<evidence type="ECO:0000256" key="12">
    <source>
        <dbReference type="ARBA" id="ARBA00022990"/>
    </source>
</evidence>
<feature type="coiled-coil region" evidence="19">
    <location>
        <begin position="698"/>
        <end position="809"/>
    </location>
</feature>
<dbReference type="GO" id="GO:0005769">
    <property type="term" value="C:early endosome"/>
    <property type="evidence" value="ECO:0007669"/>
    <property type="project" value="UniProtKB-SubCell"/>
</dbReference>
<evidence type="ECO:0000256" key="4">
    <source>
        <dbReference type="ARBA" id="ARBA00006603"/>
    </source>
</evidence>
<dbReference type="AlphaFoldDB" id="A0A6I9Y8G0"/>
<evidence type="ECO:0000256" key="15">
    <source>
        <dbReference type="ARBA" id="ARBA00053463"/>
    </source>
</evidence>
<comment type="function">
    <text evidence="15">Rab effector protein acting as linker between gamma-adaptin, RAB4A and RAB5A. Involved in endocytic membrane fusion and membrane trafficking of recycling endosomes. Involved in KCNH1 channels trafficking to and from the cell membrane. Stimulates RABGEF1 mediated nucleotide exchange on RAB5A. Mediates the traffic of PKD1:PKD2 complex from the endoplasmic reticulum through the Golgi to the cilium.</text>
</comment>
<dbReference type="FunFam" id="1.20.5.730:FF:000002">
    <property type="entry name" value="Rabaptin, RAB GTPase-binding effector protein 1"/>
    <property type="match status" value="1"/>
</dbReference>
<keyword evidence="23" id="KW-1185">Reference proteome</keyword>
<comment type="similarity">
    <text evidence="4">Belongs to the rabaptin family.</text>
</comment>
<dbReference type="KEGG" id="tsr:106544958"/>
<keyword evidence="6" id="KW-0963">Cytoplasm</keyword>
<dbReference type="CTD" id="9135"/>
<feature type="domain" description="Rabaptin GTPase-Rab5 binding" evidence="22">
    <location>
        <begin position="532"/>
        <end position="838"/>
    </location>
</feature>
<dbReference type="Proteomes" id="UP000504617">
    <property type="component" value="Unplaced"/>
</dbReference>
<evidence type="ECO:0000259" key="22">
    <source>
        <dbReference type="Pfam" id="PF09311"/>
    </source>
</evidence>